<evidence type="ECO:0000259" key="5">
    <source>
        <dbReference type="Pfam" id="PF00890"/>
    </source>
</evidence>
<reference evidence="6 7" key="1">
    <citation type="journal article" date="2017" name="Front. Microbiol.">
        <title>Labilibaculum manganireducens gen. nov., sp. nov. and Labilibaculum filiforme sp. nov., Novel Bacteroidetes Isolated from Subsurface Sediments of the Baltic Sea.</title>
        <authorList>
            <person name="Vandieken V."/>
            <person name="Marshall I.P."/>
            <person name="Niemann H."/>
            <person name="Engelen B."/>
            <person name="Cypionka H."/>
        </authorList>
    </citation>
    <scope>NUCLEOTIDE SEQUENCE [LARGE SCALE GENOMIC DNA]</scope>
    <source>
        <strain evidence="6 7">59.10-2M</strain>
    </source>
</reference>
<comment type="similarity">
    <text evidence="1">Belongs to the carotenoid/retinoid oxidoreductase family.</text>
</comment>
<protein>
    <submittedName>
        <fullName evidence="6">Anaerobic glycerol-3-phosphate dehydrogenase subunit B</fullName>
    </submittedName>
</protein>
<dbReference type="AlphaFoldDB" id="A0A2N3IAG7"/>
<dbReference type="NCBIfam" id="NF003720">
    <property type="entry name" value="PRK05329.1-3"/>
    <property type="match status" value="1"/>
</dbReference>
<dbReference type="SUPFAM" id="SSF51905">
    <property type="entry name" value="FAD/NAD(P)-binding domain"/>
    <property type="match status" value="1"/>
</dbReference>
<accession>A0A2N3IAG7</accession>
<keyword evidence="2" id="KW-0285">Flavoprotein</keyword>
<dbReference type="EMBL" id="MVDE01000009">
    <property type="protein sequence ID" value="PKQ67297.1"/>
    <property type="molecule type" value="Genomic_DNA"/>
</dbReference>
<dbReference type="PANTHER" id="PTHR43734">
    <property type="entry name" value="PHYTOENE DESATURASE"/>
    <property type="match status" value="1"/>
</dbReference>
<dbReference type="PIRSF" id="PIRSF000141">
    <property type="entry name" value="Anaerobic_G3P_dh"/>
    <property type="match status" value="1"/>
</dbReference>
<dbReference type="RefSeq" id="WP_101309281.1">
    <property type="nucleotide sequence ID" value="NZ_MVDE01000009.1"/>
</dbReference>
<dbReference type="InterPro" id="IPR003953">
    <property type="entry name" value="FAD-dep_OxRdtase_2_FAD-bd"/>
</dbReference>
<evidence type="ECO:0000256" key="4">
    <source>
        <dbReference type="ARBA" id="ARBA00023002"/>
    </source>
</evidence>
<dbReference type="Pfam" id="PF00890">
    <property type="entry name" value="FAD_binding_2"/>
    <property type="match status" value="1"/>
</dbReference>
<keyword evidence="4" id="KW-0560">Oxidoreductase</keyword>
<feature type="domain" description="FAD-dependent oxidoreductase 2 FAD-binding" evidence="5">
    <location>
        <begin position="4"/>
        <end position="399"/>
    </location>
</feature>
<dbReference type="GO" id="GO:0009331">
    <property type="term" value="C:glycerol-3-phosphate dehydrogenase (FAD) complex"/>
    <property type="evidence" value="ECO:0007669"/>
    <property type="project" value="InterPro"/>
</dbReference>
<evidence type="ECO:0000256" key="3">
    <source>
        <dbReference type="ARBA" id="ARBA00022643"/>
    </source>
</evidence>
<name>A0A2N3IAG7_9BACT</name>
<dbReference type="Gene3D" id="3.50.50.60">
    <property type="entry name" value="FAD/NAD(P)-binding domain"/>
    <property type="match status" value="1"/>
</dbReference>
<keyword evidence="3" id="KW-0288">FMN</keyword>
<keyword evidence="7" id="KW-1185">Reference proteome</keyword>
<dbReference type="InterPro" id="IPR036188">
    <property type="entry name" value="FAD/NAD-bd_sf"/>
</dbReference>
<dbReference type="PANTHER" id="PTHR43734:SF7">
    <property type="entry name" value="4,4'-DIAPONEUROSPORENE OXYGENASE"/>
    <property type="match status" value="1"/>
</dbReference>
<evidence type="ECO:0000256" key="2">
    <source>
        <dbReference type="ARBA" id="ARBA00022630"/>
    </source>
</evidence>
<evidence type="ECO:0000313" key="7">
    <source>
        <dbReference type="Proteomes" id="UP000233618"/>
    </source>
</evidence>
<evidence type="ECO:0000313" key="6">
    <source>
        <dbReference type="EMBL" id="PKQ67297.1"/>
    </source>
</evidence>
<sequence length="413" mass="45542">MKFDNIIIGGGLSGLTCGIKLAEQGKKCAIVSSGQSAIHFFSGSFDLLGKMDGQDVKNPLEAIKILPDTHPYQRVGIENISRLVVEAPRLLDRAGLNFFGKADENHFVLTPMGIMKPTWLTIDDFTRFEQNDAFPWKKAVILNFSGFLDFHTLFVQDGLKKYGVDTQIKNFAMKEFEAIRRNPSEMRSTNIAKVFDSGDALDEFAQKVNQLSEGFEVVLLPAVFGLFTKNVALNLKAKVNKPVVLLPAIPPSVPGIRSQILLRKRFEELGGTYFLGDNVEEGTFKNNRLVAVQTNNHGDIKLEADQFVLASGSFYSKGIVATREKLYEPILGLDIDGDTDSEKWLDEKFFNDQPYMHYGVKTDSGFRALKNGKPIENLFVAGSVLGGANALKEGSGAGISLLTSLHVAEQILK</sequence>
<dbReference type="NCBIfam" id="TIGR03378">
    <property type="entry name" value="glycerol3P_GlpB"/>
    <property type="match status" value="1"/>
</dbReference>
<comment type="caution">
    <text evidence="6">The sequence shown here is derived from an EMBL/GenBank/DDBJ whole genome shotgun (WGS) entry which is preliminary data.</text>
</comment>
<evidence type="ECO:0000256" key="1">
    <source>
        <dbReference type="ARBA" id="ARBA00006046"/>
    </source>
</evidence>
<organism evidence="6 7">
    <name type="scientific">Labilibaculum manganireducens</name>
    <dbReference type="NCBI Taxonomy" id="1940525"/>
    <lineage>
        <taxon>Bacteria</taxon>
        <taxon>Pseudomonadati</taxon>
        <taxon>Bacteroidota</taxon>
        <taxon>Bacteroidia</taxon>
        <taxon>Marinilabiliales</taxon>
        <taxon>Marinifilaceae</taxon>
        <taxon>Labilibaculum</taxon>
    </lineage>
</organism>
<dbReference type="GO" id="GO:0004368">
    <property type="term" value="F:glycerol-3-phosphate dehydrogenase (quinone) activity"/>
    <property type="evidence" value="ECO:0007669"/>
    <property type="project" value="InterPro"/>
</dbReference>
<dbReference type="NCBIfam" id="NF003719">
    <property type="entry name" value="PRK05329.1-2"/>
    <property type="match status" value="1"/>
</dbReference>
<proteinExistence type="inferred from homology"/>
<dbReference type="InterPro" id="IPR009158">
    <property type="entry name" value="G3P_DH_GlpB_su"/>
</dbReference>
<gene>
    <name evidence="6" type="ORF">BZG01_07860</name>
</gene>
<dbReference type="Proteomes" id="UP000233618">
    <property type="component" value="Unassembled WGS sequence"/>
</dbReference>